<feature type="compositionally biased region" description="Pro residues" evidence="1">
    <location>
        <begin position="73"/>
        <end position="108"/>
    </location>
</feature>
<dbReference type="EMBL" id="QCYY01002496">
    <property type="protein sequence ID" value="ROT69949.1"/>
    <property type="molecule type" value="Genomic_DNA"/>
</dbReference>
<comment type="caution">
    <text evidence="2">The sequence shown here is derived from an EMBL/GenBank/DDBJ whole genome shotgun (WGS) entry which is preliminary data.</text>
</comment>
<organism evidence="2 3">
    <name type="scientific">Penaeus vannamei</name>
    <name type="common">Whiteleg shrimp</name>
    <name type="synonym">Litopenaeus vannamei</name>
    <dbReference type="NCBI Taxonomy" id="6689"/>
    <lineage>
        <taxon>Eukaryota</taxon>
        <taxon>Metazoa</taxon>
        <taxon>Ecdysozoa</taxon>
        <taxon>Arthropoda</taxon>
        <taxon>Crustacea</taxon>
        <taxon>Multicrustacea</taxon>
        <taxon>Malacostraca</taxon>
        <taxon>Eumalacostraca</taxon>
        <taxon>Eucarida</taxon>
        <taxon>Decapoda</taxon>
        <taxon>Dendrobranchiata</taxon>
        <taxon>Penaeoidea</taxon>
        <taxon>Penaeidae</taxon>
        <taxon>Penaeus</taxon>
    </lineage>
</organism>
<accession>A0A423T0E0</accession>
<keyword evidence="3" id="KW-1185">Reference proteome</keyword>
<reference evidence="2 3" key="1">
    <citation type="submission" date="2018-04" db="EMBL/GenBank/DDBJ databases">
        <authorList>
            <person name="Zhang X."/>
            <person name="Yuan J."/>
            <person name="Li F."/>
            <person name="Xiang J."/>
        </authorList>
    </citation>
    <scope>NUCLEOTIDE SEQUENCE [LARGE SCALE GENOMIC DNA]</scope>
    <source>
        <tissue evidence="2">Muscle</tissue>
    </source>
</reference>
<feature type="region of interest" description="Disordered" evidence="1">
    <location>
        <begin position="319"/>
        <end position="363"/>
    </location>
</feature>
<evidence type="ECO:0000313" key="3">
    <source>
        <dbReference type="Proteomes" id="UP000283509"/>
    </source>
</evidence>
<feature type="compositionally biased region" description="Pro residues" evidence="1">
    <location>
        <begin position="50"/>
        <end position="64"/>
    </location>
</feature>
<feature type="region of interest" description="Disordered" evidence="1">
    <location>
        <begin position="1"/>
        <end position="143"/>
    </location>
</feature>
<reference evidence="2 3" key="2">
    <citation type="submission" date="2019-01" db="EMBL/GenBank/DDBJ databases">
        <title>The decoding of complex shrimp genome reveals the adaptation for benthos swimmer, frequently molting mechanism and breeding impact on genome.</title>
        <authorList>
            <person name="Sun Y."/>
            <person name="Gao Y."/>
            <person name="Yu Y."/>
        </authorList>
    </citation>
    <scope>NUCLEOTIDE SEQUENCE [LARGE SCALE GENOMIC DNA]</scope>
    <source>
        <tissue evidence="2">Muscle</tissue>
    </source>
</reference>
<feature type="compositionally biased region" description="Pro residues" evidence="1">
    <location>
        <begin position="13"/>
        <end position="32"/>
    </location>
</feature>
<feature type="compositionally biased region" description="Pro residues" evidence="1">
    <location>
        <begin position="345"/>
        <end position="360"/>
    </location>
</feature>
<name>A0A423T0E0_PENVA</name>
<proteinExistence type="predicted"/>
<dbReference type="AlphaFoldDB" id="A0A423T0E0"/>
<protein>
    <submittedName>
        <fullName evidence="2">Uncharacterized protein</fullName>
    </submittedName>
</protein>
<evidence type="ECO:0000313" key="2">
    <source>
        <dbReference type="EMBL" id="ROT69949.1"/>
    </source>
</evidence>
<gene>
    <name evidence="2" type="ORF">C7M84_011822</name>
</gene>
<evidence type="ECO:0000256" key="1">
    <source>
        <dbReference type="SAM" id="MobiDB-lite"/>
    </source>
</evidence>
<dbReference type="Proteomes" id="UP000283509">
    <property type="component" value="Unassembled WGS sequence"/>
</dbReference>
<feature type="compositionally biased region" description="Low complexity" evidence="1">
    <location>
        <begin position="1"/>
        <end position="12"/>
    </location>
</feature>
<sequence length="488" mass="53365">MSSAPSSSSLHPPSCPPPPPSSSFPPSPPLTPSLPTLSFLPPAPGFLKSPPSPTPTPTATPTPITPSLLPSPSHSPHPITPHSSPPPTPHSPPINPPFLPSPARPPITPLAEMGQGERAPTGRRNAQEATWSLPPRRKLSKVEDSGLTFQVDRRAITPRSPEGRCLLNSTIQAARGYTGFLPPRRLSVENPPSPQFYRRSAFKNSRSAGSVTGLPLPFGHLPLCSNPRDSRKRKPQVTGRYVCLLKFHFQLGSQVLFRETLPQVEARVNLSLTTQREHQVNTKGCALLIPTVFRLGSQSASLRENPQVEDLVRLTSLNPIHPRQLRSPRQSNTPTEDARRSPLNAGPPPQPKRPPPPPPTRQVTRCRGALPFLKNPQLVGSGQLRVQTKKNRVLLVSLFFLPLFPLCPLALSPYSPLPCCFFSPEREDSFLFVLRFNSLTSQNRFQSIQNLTLILAESTTQGPQTDPRPSIMTFTTSFSFVSSTTTPS</sequence>